<dbReference type="GO" id="GO:0015250">
    <property type="term" value="F:water channel activity"/>
    <property type="evidence" value="ECO:0007669"/>
    <property type="project" value="TreeGrafter"/>
</dbReference>
<proteinExistence type="inferred from homology"/>
<dbReference type="PATRIC" id="fig|869212.3.peg.1520"/>
<keyword evidence="6 9" id="KW-1133">Transmembrane helix</keyword>
<feature type="transmembrane region" description="Helical" evidence="9">
    <location>
        <begin position="76"/>
        <end position="98"/>
    </location>
</feature>
<name>I4B4G8_TURPD</name>
<evidence type="ECO:0000256" key="1">
    <source>
        <dbReference type="ARBA" id="ARBA00004651"/>
    </source>
</evidence>
<dbReference type="Pfam" id="PF00230">
    <property type="entry name" value="MIP"/>
    <property type="match status" value="1"/>
</dbReference>
<evidence type="ECO:0000313" key="10">
    <source>
        <dbReference type="EMBL" id="AFM12175.1"/>
    </source>
</evidence>
<dbReference type="PANTHER" id="PTHR19139">
    <property type="entry name" value="AQUAPORIN TRANSPORTER"/>
    <property type="match status" value="1"/>
</dbReference>
<keyword evidence="5 8" id="KW-0812">Transmembrane</keyword>
<dbReference type="EMBL" id="CP002959">
    <property type="protein sequence ID" value="AFM12175.1"/>
    <property type="molecule type" value="Genomic_DNA"/>
</dbReference>
<dbReference type="PANTHER" id="PTHR19139:SF199">
    <property type="entry name" value="MIP17260P"/>
    <property type="match status" value="1"/>
</dbReference>
<sequence>MKVYIAEIIGTATLVLFGCGSAVFAGASIGIVGISLSFGLVIVGMAYALGPISGCHINPAVSVGAYIAGRLSGKKLLGYIAAQSLGAVTGAALVYAIATGDANFKIAVNGLGQNGFGAGYQAGYNIESAFLFEAIATFLFVVVVLGSTSGAASKKFAGLAIGFFLVLIHLVGIRITGVSVNPARSLGPALFVGGQAVSQLWLFIVAPLLGAAFAGLLYRAGVLED</sequence>
<comment type="subcellular location">
    <subcellularLocation>
        <location evidence="1">Cell membrane</location>
        <topology evidence="1">Multi-pass membrane protein</topology>
    </subcellularLocation>
</comment>
<keyword evidence="3 8" id="KW-0813">Transport</keyword>
<dbReference type="InterPro" id="IPR034294">
    <property type="entry name" value="Aquaporin_transptr"/>
</dbReference>
<keyword evidence="4" id="KW-1003">Cell membrane</keyword>
<dbReference type="GO" id="GO:0005886">
    <property type="term" value="C:plasma membrane"/>
    <property type="evidence" value="ECO:0007669"/>
    <property type="project" value="UniProtKB-SubCell"/>
</dbReference>
<evidence type="ECO:0000256" key="3">
    <source>
        <dbReference type="ARBA" id="ARBA00022448"/>
    </source>
</evidence>
<dbReference type="HOGENOM" id="CLU_020019_3_2_12"/>
<gene>
    <name evidence="10" type="ordered locus">Turpa_1527</name>
</gene>
<dbReference type="RefSeq" id="WP_014802686.1">
    <property type="nucleotide sequence ID" value="NC_018020.1"/>
</dbReference>
<dbReference type="AlphaFoldDB" id="I4B4G8"/>
<dbReference type="Gene3D" id="1.20.1080.10">
    <property type="entry name" value="Glycerol uptake facilitator protein"/>
    <property type="match status" value="1"/>
</dbReference>
<evidence type="ECO:0000256" key="9">
    <source>
        <dbReference type="SAM" id="Phobius"/>
    </source>
</evidence>
<feature type="transmembrane region" description="Helical" evidence="9">
    <location>
        <begin position="200"/>
        <end position="218"/>
    </location>
</feature>
<feature type="transmembrane region" description="Helical" evidence="9">
    <location>
        <begin position="48"/>
        <end position="69"/>
    </location>
</feature>
<dbReference type="InterPro" id="IPR000425">
    <property type="entry name" value="MIP"/>
</dbReference>
<dbReference type="PROSITE" id="PS51257">
    <property type="entry name" value="PROKAR_LIPOPROTEIN"/>
    <property type="match status" value="1"/>
</dbReference>
<dbReference type="PRINTS" id="PR00783">
    <property type="entry name" value="MINTRINSICP"/>
</dbReference>
<dbReference type="OrthoDB" id="9807293at2"/>
<evidence type="ECO:0000256" key="5">
    <source>
        <dbReference type="ARBA" id="ARBA00022692"/>
    </source>
</evidence>
<dbReference type="PROSITE" id="PS00221">
    <property type="entry name" value="MIP"/>
    <property type="match status" value="1"/>
</dbReference>
<evidence type="ECO:0000256" key="7">
    <source>
        <dbReference type="ARBA" id="ARBA00023136"/>
    </source>
</evidence>
<dbReference type="STRING" id="869212.Turpa_1527"/>
<evidence type="ECO:0000256" key="6">
    <source>
        <dbReference type="ARBA" id="ARBA00022989"/>
    </source>
</evidence>
<evidence type="ECO:0000256" key="4">
    <source>
        <dbReference type="ARBA" id="ARBA00022475"/>
    </source>
</evidence>
<feature type="transmembrane region" description="Helical" evidence="9">
    <location>
        <begin position="129"/>
        <end position="147"/>
    </location>
</feature>
<keyword evidence="11" id="KW-1185">Reference proteome</keyword>
<comment type="similarity">
    <text evidence="2 8">Belongs to the MIP/aquaporin (TC 1.A.8) family.</text>
</comment>
<feature type="transmembrane region" description="Helical" evidence="9">
    <location>
        <begin position="12"/>
        <end position="42"/>
    </location>
</feature>
<dbReference type="InterPro" id="IPR022357">
    <property type="entry name" value="MIP_CS"/>
</dbReference>
<protein>
    <submittedName>
        <fullName evidence="10">Major intrinsic protein</fullName>
    </submittedName>
</protein>
<dbReference type="InterPro" id="IPR023271">
    <property type="entry name" value="Aquaporin-like"/>
</dbReference>
<dbReference type="KEGG" id="tpx:Turpa_1527"/>
<organism evidence="10 11">
    <name type="scientific">Turneriella parva (strain ATCC BAA-1111 / DSM 21527 / NCTC 11395 / H)</name>
    <name type="common">Leptospira parva</name>
    <dbReference type="NCBI Taxonomy" id="869212"/>
    <lineage>
        <taxon>Bacteria</taxon>
        <taxon>Pseudomonadati</taxon>
        <taxon>Spirochaetota</taxon>
        <taxon>Spirochaetia</taxon>
        <taxon>Leptospirales</taxon>
        <taxon>Leptospiraceae</taxon>
        <taxon>Turneriella</taxon>
    </lineage>
</organism>
<accession>I4B4G8</accession>
<feature type="transmembrane region" description="Helical" evidence="9">
    <location>
        <begin position="159"/>
        <end position="180"/>
    </location>
</feature>
<evidence type="ECO:0000256" key="2">
    <source>
        <dbReference type="ARBA" id="ARBA00006175"/>
    </source>
</evidence>
<evidence type="ECO:0000256" key="8">
    <source>
        <dbReference type="RuleBase" id="RU000477"/>
    </source>
</evidence>
<evidence type="ECO:0000313" key="11">
    <source>
        <dbReference type="Proteomes" id="UP000006048"/>
    </source>
</evidence>
<reference evidence="10 11" key="1">
    <citation type="submission" date="2012-06" db="EMBL/GenBank/DDBJ databases">
        <title>The complete chromosome of genome of Turneriella parva DSM 21527.</title>
        <authorList>
            <consortium name="US DOE Joint Genome Institute (JGI-PGF)"/>
            <person name="Lucas S."/>
            <person name="Han J."/>
            <person name="Lapidus A."/>
            <person name="Bruce D."/>
            <person name="Goodwin L."/>
            <person name="Pitluck S."/>
            <person name="Peters L."/>
            <person name="Kyrpides N."/>
            <person name="Mavromatis K."/>
            <person name="Ivanova N."/>
            <person name="Mikhailova N."/>
            <person name="Chertkov O."/>
            <person name="Detter J.C."/>
            <person name="Tapia R."/>
            <person name="Han C."/>
            <person name="Land M."/>
            <person name="Hauser L."/>
            <person name="Markowitz V."/>
            <person name="Cheng J.-F."/>
            <person name="Hugenholtz P."/>
            <person name="Woyke T."/>
            <person name="Wu D."/>
            <person name="Gronow S."/>
            <person name="Wellnitz S."/>
            <person name="Brambilla E."/>
            <person name="Klenk H.-P."/>
            <person name="Eisen J.A."/>
        </authorList>
    </citation>
    <scope>NUCLEOTIDE SEQUENCE [LARGE SCALE GENOMIC DNA]</scope>
    <source>
        <strain evidence="11">ATCC BAA-1111 / DSM 21527 / NCTC 11395 / H</strain>
    </source>
</reference>
<dbReference type="SUPFAM" id="SSF81338">
    <property type="entry name" value="Aquaporin-like"/>
    <property type="match status" value="1"/>
</dbReference>
<keyword evidence="7 9" id="KW-0472">Membrane</keyword>
<dbReference type="Proteomes" id="UP000006048">
    <property type="component" value="Chromosome"/>
</dbReference>